<evidence type="ECO:0000256" key="1">
    <source>
        <dbReference type="SAM" id="MobiDB-lite"/>
    </source>
</evidence>
<dbReference type="SUPFAM" id="SSF52096">
    <property type="entry name" value="ClpP/crotonase"/>
    <property type="match status" value="1"/>
</dbReference>
<dbReference type="InterPro" id="IPR001753">
    <property type="entry name" value="Enoyl-CoA_hydra/iso"/>
</dbReference>
<feature type="region of interest" description="Disordered" evidence="1">
    <location>
        <begin position="321"/>
        <end position="349"/>
    </location>
</feature>
<proteinExistence type="predicted"/>
<name>A0A0E9NMI2_SAICN</name>
<keyword evidence="3" id="KW-1185">Reference proteome</keyword>
<reference evidence="2 3" key="3">
    <citation type="journal article" date="2015" name="Genome Announc.">
        <title>Draft Genome Sequence of the Archiascomycetous Yeast Saitoella complicata.</title>
        <authorList>
            <person name="Yamauchi K."/>
            <person name="Kondo S."/>
            <person name="Hamamoto M."/>
            <person name="Takahashi Y."/>
            <person name="Ogura Y."/>
            <person name="Hayashi T."/>
            <person name="Nishida H."/>
        </authorList>
    </citation>
    <scope>NUCLEOTIDE SEQUENCE [LARGE SCALE GENOMIC DNA]</scope>
    <source>
        <strain evidence="2 3">NRRL Y-17804</strain>
    </source>
</reference>
<feature type="region of interest" description="Disordered" evidence="1">
    <location>
        <begin position="384"/>
        <end position="425"/>
    </location>
</feature>
<dbReference type="AlphaFoldDB" id="A0A0E9NMI2"/>
<sequence length="450" mass="48641">MTTPLIETPLLTLAPSTINPAILHLTLHSPPVNSLTAPLWRAILDALTLAESTSSAHALIISSALTKPVFSAGNDLRELYAPMTTEARYTEYWVLQNECLARLYGTRLFVVAAVGGACPAGGCAIAMCADRRIATRDLSIGLNEAMLGIAVPGFWHKLMETLVGRRTAERVCTMGTFMNGDEALASGLVDELVASRPLLLTRAEELCTAAVAVPATGRAGTKQSFRGGVACEWGRRERILAEAKGNWRELEKGELQGALGGVMKKLGLIGKKMFSFFEYLMGCWCLRYTMISPDRDTSTNKDDSMDLDLDIEHDDAHVHAHTVGHMSPSSPPSSESDIDLGADEQEHGEREAQFDFGDLDVGQGVGSEESVGLRESASIVSNFGSGEAKLTPTRHSTKSGQSYGQGQQGQGQKQGQGDRKRMEAEMDNLLDKGWRWGLGEGIRADEVEGW</sequence>
<dbReference type="Pfam" id="PF00378">
    <property type="entry name" value="ECH_1"/>
    <property type="match status" value="1"/>
</dbReference>
<protein>
    <recommendedName>
        <fullName evidence="4">Enoyl-CoA hydratase</fullName>
    </recommendedName>
</protein>
<dbReference type="PANTHER" id="PTHR11941:SF45">
    <property type="entry name" value="ENOYL-COA DELTA ISOMERASE 1, MITOCHONDRIAL"/>
    <property type="match status" value="1"/>
</dbReference>
<dbReference type="GO" id="GO:0006635">
    <property type="term" value="P:fatty acid beta-oxidation"/>
    <property type="evidence" value="ECO:0007669"/>
    <property type="project" value="TreeGrafter"/>
</dbReference>
<organism evidence="2 3">
    <name type="scientific">Saitoella complicata (strain BCRC 22490 / CBS 7301 / JCM 7358 / NBRC 10748 / NRRL Y-17804)</name>
    <dbReference type="NCBI Taxonomy" id="698492"/>
    <lineage>
        <taxon>Eukaryota</taxon>
        <taxon>Fungi</taxon>
        <taxon>Dikarya</taxon>
        <taxon>Ascomycota</taxon>
        <taxon>Taphrinomycotina</taxon>
        <taxon>Taphrinomycotina incertae sedis</taxon>
        <taxon>Saitoella</taxon>
    </lineage>
</organism>
<dbReference type="Gene3D" id="3.90.226.10">
    <property type="entry name" value="2-enoyl-CoA Hydratase, Chain A, domain 1"/>
    <property type="match status" value="1"/>
</dbReference>
<dbReference type="CDD" id="cd06558">
    <property type="entry name" value="crotonase-like"/>
    <property type="match status" value="1"/>
</dbReference>
<evidence type="ECO:0008006" key="4">
    <source>
        <dbReference type="Google" id="ProtNLM"/>
    </source>
</evidence>
<dbReference type="InterPro" id="IPR029045">
    <property type="entry name" value="ClpP/crotonase-like_dom_sf"/>
</dbReference>
<dbReference type="EMBL" id="BACD03000041">
    <property type="protein sequence ID" value="GAO51092.1"/>
    <property type="molecule type" value="Genomic_DNA"/>
</dbReference>
<dbReference type="GO" id="GO:0005739">
    <property type="term" value="C:mitochondrion"/>
    <property type="evidence" value="ECO:0007669"/>
    <property type="project" value="TreeGrafter"/>
</dbReference>
<reference evidence="2 3" key="2">
    <citation type="journal article" date="2014" name="J. Gen. Appl. Microbiol.">
        <title>The early diverging ascomycetous budding yeast Saitoella complicata has three histone deacetylases belonging to the Clr6, Hos2, and Rpd3 lineages.</title>
        <authorList>
            <person name="Nishida H."/>
            <person name="Matsumoto T."/>
            <person name="Kondo S."/>
            <person name="Hamamoto M."/>
            <person name="Yoshikawa H."/>
        </authorList>
    </citation>
    <scope>NUCLEOTIDE SEQUENCE [LARGE SCALE GENOMIC DNA]</scope>
    <source>
        <strain evidence="2 3">NRRL Y-17804</strain>
    </source>
</reference>
<evidence type="ECO:0000313" key="3">
    <source>
        <dbReference type="Proteomes" id="UP000033140"/>
    </source>
</evidence>
<comment type="caution">
    <text evidence="2">The sequence shown here is derived from an EMBL/GenBank/DDBJ whole genome shotgun (WGS) entry which is preliminary data.</text>
</comment>
<gene>
    <name evidence="2" type="ORF">G7K_5203-t1</name>
</gene>
<dbReference type="PANTHER" id="PTHR11941">
    <property type="entry name" value="ENOYL-COA HYDRATASE-RELATED"/>
    <property type="match status" value="1"/>
</dbReference>
<feature type="compositionally biased region" description="Basic and acidic residues" evidence="1">
    <location>
        <begin position="416"/>
        <end position="425"/>
    </location>
</feature>
<dbReference type="STRING" id="698492.A0A0E9NMI2"/>
<evidence type="ECO:0000313" key="2">
    <source>
        <dbReference type="EMBL" id="GAO51092.1"/>
    </source>
</evidence>
<reference evidence="2 3" key="1">
    <citation type="journal article" date="2011" name="J. Gen. Appl. Microbiol.">
        <title>Draft genome sequencing of the enigmatic yeast Saitoella complicata.</title>
        <authorList>
            <person name="Nishida H."/>
            <person name="Hamamoto M."/>
            <person name="Sugiyama J."/>
        </authorList>
    </citation>
    <scope>NUCLEOTIDE SEQUENCE [LARGE SCALE GENOMIC DNA]</scope>
    <source>
        <strain evidence="2 3">NRRL Y-17804</strain>
    </source>
</reference>
<dbReference type="Proteomes" id="UP000033140">
    <property type="component" value="Unassembled WGS sequence"/>
</dbReference>
<accession>A0A0E9NMI2</accession>